<dbReference type="Gene3D" id="3.60.10.10">
    <property type="entry name" value="Endonuclease/exonuclease/phosphatase"/>
    <property type="match status" value="1"/>
</dbReference>
<keyword evidence="3" id="KW-0548">Nucleotidyltransferase</keyword>
<dbReference type="GO" id="GO:0003964">
    <property type="term" value="F:RNA-directed DNA polymerase activity"/>
    <property type="evidence" value="ECO:0007669"/>
    <property type="project" value="UniProtKB-KW"/>
</dbReference>
<accession>A0A699I949</accession>
<dbReference type="PANTHER" id="PTHR33116">
    <property type="entry name" value="REVERSE TRANSCRIPTASE ZINC-BINDING DOMAIN-CONTAINING PROTEIN-RELATED-RELATED"/>
    <property type="match status" value="1"/>
</dbReference>
<dbReference type="EMBL" id="BKCJ010240335">
    <property type="protein sequence ID" value="GEZ09567.1"/>
    <property type="molecule type" value="Genomic_DNA"/>
</dbReference>
<evidence type="ECO:0000313" key="3">
    <source>
        <dbReference type="EMBL" id="GEZ09567.1"/>
    </source>
</evidence>
<feature type="non-terminal residue" evidence="3">
    <location>
        <position position="1"/>
    </location>
</feature>
<dbReference type="PANTHER" id="PTHR33116:SF79">
    <property type="entry name" value="REVERSE TRANSCRIPTASE DOMAIN, ZINC FINGER, CCHC-TYPE-RELATED"/>
    <property type="match status" value="1"/>
</dbReference>
<dbReference type="Pfam" id="PF13966">
    <property type="entry name" value="zf-RVT"/>
    <property type="match status" value="1"/>
</dbReference>
<feature type="domain" description="Reverse transcriptase zinc-binding" evidence="2">
    <location>
        <begin position="666"/>
        <end position="750"/>
    </location>
</feature>
<gene>
    <name evidence="3" type="ORF">Tci_481540</name>
</gene>
<reference evidence="3" key="1">
    <citation type="journal article" date="2019" name="Sci. Rep.">
        <title>Draft genome of Tanacetum cinerariifolium, the natural source of mosquito coil.</title>
        <authorList>
            <person name="Yamashiro T."/>
            <person name="Shiraishi A."/>
            <person name="Satake H."/>
            <person name="Nakayama K."/>
        </authorList>
    </citation>
    <scope>NUCLEOTIDE SEQUENCE</scope>
</reference>
<dbReference type="InterPro" id="IPR026960">
    <property type="entry name" value="RVT-Znf"/>
</dbReference>
<feature type="compositionally biased region" description="Basic and acidic residues" evidence="1">
    <location>
        <begin position="29"/>
        <end position="41"/>
    </location>
</feature>
<evidence type="ECO:0000259" key="2">
    <source>
        <dbReference type="Pfam" id="PF13966"/>
    </source>
</evidence>
<sequence>SLKLGLLNSLKRRIQILEEESEGEEEEHFSETKVNDLNQDKDNDFDHVSESSCMRDFNQVYENISNVSEQPKQSDDPFGIYKILKRNKETIEAESEGLKFPPGFAPEVVEENVVNNELEKNSQTKSDMPVNNEGATTDKSESNCVPKFRACGSILEVMDEVIKMNFLSLNNQGLGHKAKKGWIQEMNNKYRINFVAIQETKMGRIDLFSIKALWGNLYFDYAFSPSVVSSGGILCAWDPSVFIKENITISNSFVAIRGTWTPSSTNLLVITVYAPQDMSERRMIWDYFGHLIDTWDGECVLLGDFNEFRSEQERYGTTFNHQGVYAFNNFINIFLISDGLLALFPSLSALCLDRNLYDHMPILLRKLNVDYGPTPFCIFHSWFHKVGFDKLVEDTWKNSVFIESNKIINLKKKFKALRTVTYEEIKRAVWDCGINKSLGPDGFTFEFFRTYWNVIDIDVVAAVFQFFSLDKFPRGCNASFISLIPKMQDAKVVKDFRPISLIGSMYKIIAKILANRLSMVILDIDHSNLSSIVNVLKCFFLASGLKINLHKSKLVGIGIAQDVVNMAANQISCLTLSAPFTYLGVKVGGIMSRITSWDEKVDNGDNTSFWNDVWLAEVPLKLLFSITPRDGIEEEQPQLLRDSTSTILLPSIDDRWIWMLESSGDYSVKSAHSFIYELLFPSVGIPTRWVNIIPININIFAWRVCLDKLPTRLHLSLRGIDIPSIIFPSCSIAVESILHLLFSCHLARQIMLKVARSWDLEVQDFHSYGDWLFWFNNLRLSKRLKEVLEGVFYIM</sequence>
<name>A0A699I949_TANCI</name>
<protein>
    <submittedName>
        <fullName evidence="3">RNA-directed DNA polymerase, eukaryota</fullName>
    </submittedName>
</protein>
<keyword evidence="3" id="KW-0808">Transferase</keyword>
<dbReference type="SUPFAM" id="SSF56219">
    <property type="entry name" value="DNase I-like"/>
    <property type="match status" value="1"/>
</dbReference>
<dbReference type="AlphaFoldDB" id="A0A699I949"/>
<comment type="caution">
    <text evidence="3">The sequence shown here is derived from an EMBL/GenBank/DDBJ whole genome shotgun (WGS) entry which is preliminary data.</text>
</comment>
<organism evidence="3">
    <name type="scientific">Tanacetum cinerariifolium</name>
    <name type="common">Dalmatian daisy</name>
    <name type="synonym">Chrysanthemum cinerariifolium</name>
    <dbReference type="NCBI Taxonomy" id="118510"/>
    <lineage>
        <taxon>Eukaryota</taxon>
        <taxon>Viridiplantae</taxon>
        <taxon>Streptophyta</taxon>
        <taxon>Embryophyta</taxon>
        <taxon>Tracheophyta</taxon>
        <taxon>Spermatophyta</taxon>
        <taxon>Magnoliopsida</taxon>
        <taxon>eudicotyledons</taxon>
        <taxon>Gunneridae</taxon>
        <taxon>Pentapetalae</taxon>
        <taxon>asterids</taxon>
        <taxon>campanulids</taxon>
        <taxon>Asterales</taxon>
        <taxon>Asteraceae</taxon>
        <taxon>Asteroideae</taxon>
        <taxon>Anthemideae</taxon>
        <taxon>Anthemidinae</taxon>
        <taxon>Tanacetum</taxon>
    </lineage>
</organism>
<evidence type="ECO:0000256" key="1">
    <source>
        <dbReference type="SAM" id="MobiDB-lite"/>
    </source>
</evidence>
<keyword evidence="3" id="KW-0695">RNA-directed DNA polymerase</keyword>
<feature type="region of interest" description="Disordered" evidence="1">
    <location>
        <begin position="119"/>
        <end position="139"/>
    </location>
</feature>
<feature type="region of interest" description="Disordered" evidence="1">
    <location>
        <begin position="20"/>
        <end position="41"/>
    </location>
</feature>
<proteinExistence type="predicted"/>
<dbReference type="InterPro" id="IPR036691">
    <property type="entry name" value="Endo/exonu/phosph_ase_sf"/>
</dbReference>